<accession>A0A0V1J3H9</accession>
<name>A0A0V1J3H9_TRIPS</name>
<keyword evidence="4" id="KW-1185">Reference proteome</keyword>
<evidence type="ECO:0000313" key="2">
    <source>
        <dbReference type="EMBL" id="KRZ29553.1"/>
    </source>
</evidence>
<reference evidence="3 4" key="1">
    <citation type="submission" date="2015-01" db="EMBL/GenBank/DDBJ databases">
        <title>Evolution of Trichinella species and genotypes.</title>
        <authorList>
            <person name="Korhonen P.K."/>
            <person name="Edoardo P."/>
            <person name="Giuseppe L.R."/>
            <person name="Gasser R.B."/>
        </authorList>
    </citation>
    <scope>NUCLEOTIDE SEQUENCE [LARGE SCALE GENOMIC DNA]</scope>
    <source>
        <strain evidence="1">ISS13</strain>
        <strain evidence="2">ISS588</strain>
    </source>
</reference>
<dbReference type="AlphaFoldDB" id="A0A0V1J3H9"/>
<dbReference type="EMBL" id="JYDS01000044">
    <property type="protein sequence ID" value="KRZ29553.1"/>
    <property type="molecule type" value="Genomic_DNA"/>
</dbReference>
<proteinExistence type="predicted"/>
<gene>
    <name evidence="1" type="ORF">T4A_1715</name>
    <name evidence="2" type="ORF">T4B_6907</name>
</gene>
<organism evidence="2 4">
    <name type="scientific">Trichinella pseudospiralis</name>
    <name type="common">Parasitic roundworm</name>
    <dbReference type="NCBI Taxonomy" id="6337"/>
    <lineage>
        <taxon>Eukaryota</taxon>
        <taxon>Metazoa</taxon>
        <taxon>Ecdysozoa</taxon>
        <taxon>Nematoda</taxon>
        <taxon>Enoplea</taxon>
        <taxon>Dorylaimia</taxon>
        <taxon>Trichinellida</taxon>
        <taxon>Trichinellidae</taxon>
        <taxon>Trichinella</taxon>
    </lineage>
</organism>
<evidence type="ECO:0000313" key="4">
    <source>
        <dbReference type="Proteomes" id="UP000054805"/>
    </source>
</evidence>
<evidence type="ECO:0000313" key="3">
    <source>
        <dbReference type="Proteomes" id="UP000054632"/>
    </source>
</evidence>
<evidence type="ECO:0000313" key="1">
    <source>
        <dbReference type="EMBL" id="KRY70162.1"/>
    </source>
</evidence>
<dbReference type="EMBL" id="JYDR01000078">
    <property type="protein sequence ID" value="KRY70162.1"/>
    <property type="molecule type" value="Genomic_DNA"/>
</dbReference>
<dbReference type="Proteomes" id="UP000054805">
    <property type="component" value="Unassembled WGS sequence"/>
</dbReference>
<sequence>MDLSFCFCCIIHHISEQQNTGGLQCDPLITLLDGEEILNSQFTNIRECPRKRVIITKRESIYGKISKMVFRMIKFPFQRRFLPQDLHNYAIKNSENKLTEYDKTFYPKYPKFHGQWLLLILEIENNYS</sequence>
<comment type="caution">
    <text evidence="2">The sequence shown here is derived from an EMBL/GenBank/DDBJ whole genome shotgun (WGS) entry which is preliminary data.</text>
</comment>
<protein>
    <submittedName>
        <fullName evidence="2">Uncharacterized protein</fullName>
    </submittedName>
</protein>
<dbReference type="Proteomes" id="UP000054632">
    <property type="component" value="Unassembled WGS sequence"/>
</dbReference>